<keyword evidence="2" id="KW-0315">Glutamine amidotransferase</keyword>
<reference evidence="2" key="1">
    <citation type="journal article" date="2021" name="IMA Fungus">
        <title>Genomic characterization of three marine fungi, including Emericellopsis atlantica sp. nov. with signatures of a generalist lifestyle and marine biomass degradation.</title>
        <authorList>
            <person name="Hagestad O.C."/>
            <person name="Hou L."/>
            <person name="Andersen J.H."/>
            <person name="Hansen E.H."/>
            <person name="Altermark B."/>
            <person name="Li C."/>
            <person name="Kuhnert E."/>
            <person name="Cox R.J."/>
            <person name="Crous P.W."/>
            <person name="Spatafora J.W."/>
            <person name="Lail K."/>
            <person name="Amirebrahimi M."/>
            <person name="Lipzen A."/>
            <person name="Pangilinan J."/>
            <person name="Andreopoulos W."/>
            <person name="Hayes R.D."/>
            <person name="Ng V."/>
            <person name="Grigoriev I.V."/>
            <person name="Jackson S.A."/>
            <person name="Sutton T.D.S."/>
            <person name="Dobson A.D.W."/>
            <person name="Rama T."/>
        </authorList>
    </citation>
    <scope>NUCLEOTIDE SEQUENCE</scope>
    <source>
        <strain evidence="2">TRa3180A</strain>
    </source>
</reference>
<dbReference type="Proteomes" id="UP000887226">
    <property type="component" value="Unassembled WGS sequence"/>
</dbReference>
<dbReference type="PROSITE" id="PS51273">
    <property type="entry name" value="GATASE_TYPE_1"/>
    <property type="match status" value="1"/>
</dbReference>
<gene>
    <name evidence="2" type="ORF">BJ878DRAFT_478217</name>
</gene>
<dbReference type="GO" id="GO:0005829">
    <property type="term" value="C:cytosol"/>
    <property type="evidence" value="ECO:0007669"/>
    <property type="project" value="TreeGrafter"/>
</dbReference>
<dbReference type="GO" id="GO:0005634">
    <property type="term" value="C:nucleus"/>
    <property type="evidence" value="ECO:0007669"/>
    <property type="project" value="TreeGrafter"/>
</dbReference>
<evidence type="ECO:0000259" key="1">
    <source>
        <dbReference type="Pfam" id="PF00117"/>
    </source>
</evidence>
<dbReference type="PANTHER" id="PTHR42695:SF5">
    <property type="entry name" value="GLUTAMINE AMIDOTRANSFERASE YLR126C-RELATED"/>
    <property type="match status" value="1"/>
</dbReference>
<evidence type="ECO:0000313" key="2">
    <source>
        <dbReference type="EMBL" id="KAG9246570.1"/>
    </source>
</evidence>
<keyword evidence="3" id="KW-1185">Reference proteome</keyword>
<evidence type="ECO:0000313" key="3">
    <source>
        <dbReference type="Proteomes" id="UP000887226"/>
    </source>
</evidence>
<dbReference type="OrthoDB" id="92161at2759"/>
<comment type="caution">
    <text evidence="2">The sequence shown here is derived from an EMBL/GenBank/DDBJ whole genome shotgun (WGS) entry which is preliminary data.</text>
</comment>
<dbReference type="Gene3D" id="3.40.50.880">
    <property type="match status" value="1"/>
</dbReference>
<dbReference type="Pfam" id="PF00117">
    <property type="entry name" value="GATase"/>
    <property type="match status" value="1"/>
</dbReference>
<dbReference type="PANTHER" id="PTHR42695">
    <property type="entry name" value="GLUTAMINE AMIDOTRANSFERASE YLR126C-RELATED"/>
    <property type="match status" value="1"/>
</dbReference>
<dbReference type="EMBL" id="MU253800">
    <property type="protein sequence ID" value="KAG9246570.1"/>
    <property type="molecule type" value="Genomic_DNA"/>
</dbReference>
<dbReference type="InterPro" id="IPR017926">
    <property type="entry name" value="GATASE"/>
</dbReference>
<dbReference type="SUPFAM" id="SSF52317">
    <property type="entry name" value="Class I glutamine amidotransferase-like"/>
    <property type="match status" value="1"/>
</dbReference>
<organism evidence="2 3">
    <name type="scientific">Calycina marina</name>
    <dbReference type="NCBI Taxonomy" id="1763456"/>
    <lineage>
        <taxon>Eukaryota</taxon>
        <taxon>Fungi</taxon>
        <taxon>Dikarya</taxon>
        <taxon>Ascomycota</taxon>
        <taxon>Pezizomycotina</taxon>
        <taxon>Leotiomycetes</taxon>
        <taxon>Helotiales</taxon>
        <taxon>Pezizellaceae</taxon>
        <taxon>Calycina</taxon>
    </lineage>
</organism>
<dbReference type="InterPro" id="IPR044992">
    <property type="entry name" value="ChyE-like"/>
</dbReference>
<accession>A0A9P8CHA6</accession>
<dbReference type="InterPro" id="IPR029062">
    <property type="entry name" value="Class_I_gatase-like"/>
</dbReference>
<name>A0A9P8CHA6_9HELO</name>
<feature type="domain" description="Glutamine amidotransferase" evidence="1">
    <location>
        <begin position="68"/>
        <end position="208"/>
    </location>
</feature>
<dbReference type="AlphaFoldDB" id="A0A9P8CHA6"/>
<dbReference type="CDD" id="cd01741">
    <property type="entry name" value="GATase1_1"/>
    <property type="match status" value="1"/>
</dbReference>
<proteinExistence type="predicted"/>
<sequence length="254" mass="28421">MPPLPLRIAILKCDTPIPAVYSKYGTYGDIFTTLLKAGADTLSYTGLSSTSGLELSAFDVVFAQEYPSLENIDGVLISGSKYNSYDNDPWTLKLVEFTKQVLAQRRVRIIGVCFGHQIVGRAMGAKVARSTSEKGWEVSVTAIDLTKRGQEIFGTTALALHQMHRDIVYTYPEGTEELAYTAECAVQGMYIKNRIITVQGHPEFTQDIMEEILKFRHKAGIFDDEYYTEAMERADKYQDGVVVAKAFLKFLLED</sequence>
<protein>
    <submittedName>
        <fullName evidence="2">Class I glutamine amidotransferase-like protein</fullName>
    </submittedName>
</protein>